<comment type="caution">
    <text evidence="3">The sequence shown here is derived from an EMBL/GenBank/DDBJ whole genome shotgun (WGS) entry which is preliminary data.</text>
</comment>
<keyword evidence="4" id="KW-1185">Reference proteome</keyword>
<dbReference type="EMBL" id="JACOOI010000005">
    <property type="protein sequence ID" value="MBC5642511.1"/>
    <property type="molecule type" value="Genomic_DNA"/>
</dbReference>
<keyword evidence="1" id="KW-0732">Signal</keyword>
<feature type="domain" description="Lcl C-terminal" evidence="2">
    <location>
        <begin position="481"/>
        <end position="584"/>
    </location>
</feature>
<dbReference type="Pfam" id="PF07603">
    <property type="entry name" value="Lcl_C"/>
    <property type="match status" value="1"/>
</dbReference>
<reference evidence="3 4" key="1">
    <citation type="submission" date="2020-08" db="EMBL/GenBank/DDBJ databases">
        <title>Genome public.</title>
        <authorList>
            <person name="Liu C."/>
            <person name="Sun Q."/>
        </authorList>
    </citation>
    <scope>NUCLEOTIDE SEQUENCE [LARGE SCALE GENOMIC DNA]</scope>
    <source>
        <strain evidence="3 4">BX2</strain>
    </source>
</reference>
<protein>
    <submittedName>
        <fullName evidence="3">DUF1566 domain-containing protein</fullName>
    </submittedName>
</protein>
<evidence type="ECO:0000259" key="2">
    <source>
        <dbReference type="Pfam" id="PF07603"/>
    </source>
</evidence>
<name>A0ABR7DYC3_9BACT</name>
<evidence type="ECO:0000313" key="3">
    <source>
        <dbReference type="EMBL" id="MBC5642511.1"/>
    </source>
</evidence>
<evidence type="ECO:0000256" key="1">
    <source>
        <dbReference type="SAM" id="SignalP"/>
    </source>
</evidence>
<dbReference type="PROSITE" id="PS51257">
    <property type="entry name" value="PROKAR_LIPOPROTEIN"/>
    <property type="match status" value="1"/>
</dbReference>
<accession>A0ABR7DYC3</accession>
<dbReference type="Proteomes" id="UP000644010">
    <property type="component" value="Unassembled WGS sequence"/>
</dbReference>
<feature type="signal peptide" evidence="1">
    <location>
        <begin position="1"/>
        <end position="20"/>
    </location>
</feature>
<organism evidence="3 4">
    <name type="scientific">Parabacteroides segnis</name>
    <dbReference type="NCBI Taxonomy" id="2763058"/>
    <lineage>
        <taxon>Bacteria</taxon>
        <taxon>Pseudomonadati</taxon>
        <taxon>Bacteroidota</taxon>
        <taxon>Bacteroidia</taxon>
        <taxon>Bacteroidales</taxon>
        <taxon>Tannerellaceae</taxon>
        <taxon>Parabacteroides</taxon>
    </lineage>
</organism>
<proteinExistence type="predicted"/>
<sequence>MHMKHLHLLKIRSAAATLYAAVLLCACSYERIPDDDDSGGQGGELTTVTLKVGPAANEQNLTSKGLSDTEENAIYDLYTLAFQLDNGDYKLKYYATGKPGAGGGLFSFSLRRSVSGVADTKLLLVANQNPYPLINTGMTYEGVQTALTSAKLTAGPAFADTGIPMFGFAGDSPNEPLQITEGMTLSAKLLRAVARVDVGVGTYNTGTGVWDKGSVNFDLTEIYVFKPQNKYTLIPLIDNLEYAPEGTPSVTAPSPAGTAIDGSFEYTGTTAITKNTYCKATIYIPEVDFGNGTVYDENHENRMALVIGGVYNGRTNYYRIDFTNQPTDAEGDQLQDVLRNRIYRFSITGVSVPGYTTAEAAYGGKPVELSFTTSITDWVSGAKGSPDPDMLVRMDYGGVNGAIIQVTGGGLTVKEKNKDGFVADDGNTRAVLYYNSLLGEAPDNVYNGTGNGGVYKSAQDALNREGPYKKLVIAPDNAGENIVWRSTEKDAPKRDRVLDAKKVCWDYRGQGHTDWRLPRLSELYLIWLNRATINQSKGFTSLGETSVAYWSASEAPNDKAYAVNSAGKVTQNLKTSKFMIRCVREIK</sequence>
<gene>
    <name evidence="3" type="ORF">H8S77_06385</name>
</gene>
<feature type="chain" id="PRO_5047445128" evidence="1">
    <location>
        <begin position="21"/>
        <end position="587"/>
    </location>
</feature>
<evidence type="ECO:0000313" key="4">
    <source>
        <dbReference type="Proteomes" id="UP000644010"/>
    </source>
</evidence>
<dbReference type="InterPro" id="IPR011460">
    <property type="entry name" value="Lcl_C"/>
</dbReference>